<dbReference type="PROSITE" id="PS50862">
    <property type="entry name" value="AA_TRNA_LIGASE_II"/>
    <property type="match status" value="1"/>
</dbReference>
<evidence type="ECO:0000256" key="4">
    <source>
        <dbReference type="ARBA" id="ARBA00022741"/>
    </source>
</evidence>
<dbReference type="InterPro" id="IPR002315">
    <property type="entry name" value="tRNA-synt_gly"/>
</dbReference>
<dbReference type="GO" id="GO:0070062">
    <property type="term" value="C:extracellular exosome"/>
    <property type="evidence" value="ECO:0007669"/>
    <property type="project" value="UniProtKB-ARBA"/>
</dbReference>
<feature type="binding site" evidence="8">
    <location>
        <begin position="204"/>
        <end position="209"/>
    </location>
    <ligand>
        <name>ATP</name>
        <dbReference type="ChEBI" id="CHEBI:30616"/>
    </ligand>
</feature>
<evidence type="ECO:0000256" key="7">
    <source>
        <dbReference type="ARBA" id="ARBA00023146"/>
    </source>
</evidence>
<evidence type="ECO:0000313" key="10">
    <source>
        <dbReference type="EMBL" id="CDM65710.1"/>
    </source>
</evidence>
<feature type="binding site" evidence="8">
    <location>
        <begin position="194"/>
        <end position="196"/>
    </location>
    <ligand>
        <name>ATP</name>
        <dbReference type="ChEBI" id="CHEBI:30616"/>
    </ligand>
</feature>
<feature type="binding site" evidence="8">
    <location>
        <begin position="341"/>
        <end position="344"/>
    </location>
    <ligand>
        <name>ATP</name>
        <dbReference type="ChEBI" id="CHEBI:30616"/>
    </ligand>
</feature>
<dbReference type="InterPro" id="IPR006195">
    <property type="entry name" value="aa-tRNA-synth_II"/>
</dbReference>
<dbReference type="RefSeq" id="WP_041976210.1">
    <property type="nucleotide sequence ID" value="NZ_CBXV010000006.1"/>
</dbReference>
<comment type="catalytic activity">
    <reaction evidence="8">
        <text>tRNA(Gly) + glycine + ATP = glycyl-tRNA(Gly) + AMP + diphosphate</text>
        <dbReference type="Rhea" id="RHEA:16013"/>
        <dbReference type="Rhea" id="RHEA-COMP:9664"/>
        <dbReference type="Rhea" id="RHEA-COMP:9683"/>
        <dbReference type="ChEBI" id="CHEBI:30616"/>
        <dbReference type="ChEBI" id="CHEBI:33019"/>
        <dbReference type="ChEBI" id="CHEBI:57305"/>
        <dbReference type="ChEBI" id="CHEBI:78442"/>
        <dbReference type="ChEBI" id="CHEBI:78522"/>
        <dbReference type="ChEBI" id="CHEBI:456215"/>
        <dbReference type="EC" id="6.1.1.14"/>
    </reaction>
</comment>
<comment type="function">
    <text evidence="8">Catalyzes the attachment of glycine to tRNA(Gly).</text>
</comment>
<feature type="binding site" evidence="8">
    <location>
        <begin position="209"/>
        <end position="213"/>
    </location>
    <ligand>
        <name>substrate</name>
    </ligand>
</feature>
<dbReference type="InterPro" id="IPR027031">
    <property type="entry name" value="Gly-tRNA_synthase/POLG2"/>
</dbReference>
<evidence type="ECO:0000256" key="8">
    <source>
        <dbReference type="HAMAP-Rule" id="MF_00253"/>
    </source>
</evidence>
<dbReference type="InterPro" id="IPR004154">
    <property type="entry name" value="Anticodon-bd"/>
</dbReference>
<evidence type="ECO:0000256" key="3">
    <source>
        <dbReference type="ARBA" id="ARBA00022598"/>
    </source>
</evidence>
<organism evidence="10 11">
    <name type="scientific">Pyrinomonas methylaliphatogenes</name>
    <dbReference type="NCBI Taxonomy" id="454194"/>
    <lineage>
        <taxon>Bacteria</taxon>
        <taxon>Pseudomonadati</taxon>
        <taxon>Acidobacteriota</taxon>
        <taxon>Blastocatellia</taxon>
        <taxon>Blastocatellales</taxon>
        <taxon>Pyrinomonadaceae</taxon>
        <taxon>Pyrinomonas</taxon>
    </lineage>
</organism>
<feature type="binding site" evidence="8">
    <location>
        <position position="99"/>
    </location>
    <ligand>
        <name>substrate</name>
    </ligand>
</feature>
<dbReference type="PANTHER" id="PTHR10745:SF8">
    <property type="entry name" value="DNA POLYMERASE SUBUNIT GAMMA-2, MITOCHONDRIAL"/>
    <property type="match status" value="1"/>
</dbReference>
<dbReference type="PRINTS" id="PR01043">
    <property type="entry name" value="TRNASYNTHGLY"/>
</dbReference>
<feature type="binding site" evidence="8">
    <location>
        <begin position="285"/>
        <end position="286"/>
    </location>
    <ligand>
        <name>ATP</name>
        <dbReference type="ChEBI" id="CHEBI:30616"/>
    </ligand>
</feature>
<dbReference type="FunFam" id="3.40.50.800:FF:000002">
    <property type="entry name" value="Glycine--tRNA ligase"/>
    <property type="match status" value="1"/>
</dbReference>
<keyword evidence="3 8" id="KW-0436">Ligase</keyword>
<feature type="binding site" evidence="8">
    <location>
        <begin position="337"/>
        <end position="341"/>
    </location>
    <ligand>
        <name>substrate</name>
    </ligand>
</feature>
<dbReference type="STRING" id="454194.PYK22_01716"/>
<dbReference type="GO" id="GO:0006426">
    <property type="term" value="P:glycyl-tRNA aminoacylation"/>
    <property type="evidence" value="ECO:0007669"/>
    <property type="project" value="UniProtKB-UniRule"/>
</dbReference>
<dbReference type="InterPro" id="IPR022961">
    <property type="entry name" value="Gly_tRNA_ligase_bac"/>
</dbReference>
<dbReference type="EMBL" id="CBXV010000006">
    <property type="protein sequence ID" value="CDM65710.1"/>
    <property type="molecule type" value="Genomic_DNA"/>
</dbReference>
<gene>
    <name evidence="8" type="primary">glyQS</name>
    <name evidence="10" type="ORF">PYK22_01716</name>
</gene>
<dbReference type="AlphaFoldDB" id="A0A0B6WZW9"/>
<dbReference type="InterPro" id="IPR045864">
    <property type="entry name" value="aa-tRNA-synth_II/BPL/LPL"/>
</dbReference>
<reference evidence="10 11" key="1">
    <citation type="submission" date="2013-12" db="EMBL/GenBank/DDBJ databases">
        <authorList>
            <person name="Stott M."/>
        </authorList>
    </citation>
    <scope>NUCLEOTIDE SEQUENCE [LARGE SCALE GENOMIC DNA]</scope>
    <source>
        <strain evidence="10 11">K22</strain>
    </source>
</reference>
<feature type="domain" description="Aminoacyl-transfer RNA synthetases class-II family profile" evidence="9">
    <location>
        <begin position="7"/>
        <end position="372"/>
    </location>
</feature>
<comment type="subunit">
    <text evidence="8">Homodimer.</text>
</comment>
<keyword evidence="4 8" id="KW-0547">Nucleotide-binding</keyword>
<keyword evidence="11" id="KW-1185">Reference proteome</keyword>
<protein>
    <recommendedName>
        <fullName evidence="8">Glycine--tRNA ligase</fullName>
        <ecNumber evidence="8">6.1.1.14</ecNumber>
    </recommendedName>
    <alternativeName>
        <fullName evidence="8">Glycyl-tRNA synthetase</fullName>
        <shortName evidence="8">GlyRS</shortName>
    </alternativeName>
</protein>
<dbReference type="Proteomes" id="UP000031518">
    <property type="component" value="Unassembled WGS sequence"/>
</dbReference>
<dbReference type="InterPro" id="IPR002314">
    <property type="entry name" value="aa-tRNA-synt_IIb"/>
</dbReference>
<dbReference type="GO" id="GO:0005737">
    <property type="term" value="C:cytoplasm"/>
    <property type="evidence" value="ECO:0007669"/>
    <property type="project" value="UniProtKB-SubCell"/>
</dbReference>
<dbReference type="SUPFAM" id="SSF55681">
    <property type="entry name" value="Class II aaRS and biotin synthetases"/>
    <property type="match status" value="1"/>
</dbReference>
<dbReference type="GO" id="GO:0004081">
    <property type="term" value="F:bis(5'-nucleosyl)-tetraphosphatase (asymmetrical) activity"/>
    <property type="evidence" value="ECO:0007669"/>
    <property type="project" value="UniProtKB-ARBA"/>
</dbReference>
<dbReference type="SUPFAM" id="SSF52954">
    <property type="entry name" value="Class II aaRS ABD-related"/>
    <property type="match status" value="1"/>
</dbReference>
<dbReference type="OrthoDB" id="9760853at2"/>
<evidence type="ECO:0000256" key="6">
    <source>
        <dbReference type="ARBA" id="ARBA00022917"/>
    </source>
</evidence>
<dbReference type="HAMAP" id="MF_00253_B">
    <property type="entry name" value="Gly_tRNA_synth_B"/>
    <property type="match status" value="1"/>
</dbReference>
<keyword evidence="5 8" id="KW-0067">ATP-binding</keyword>
<evidence type="ECO:0000313" key="11">
    <source>
        <dbReference type="Proteomes" id="UP000031518"/>
    </source>
</evidence>
<evidence type="ECO:0000256" key="5">
    <source>
        <dbReference type="ARBA" id="ARBA00022840"/>
    </source>
</evidence>
<dbReference type="CDD" id="cd00858">
    <property type="entry name" value="GlyRS_anticodon"/>
    <property type="match status" value="1"/>
</dbReference>
<dbReference type="NCBIfam" id="NF003211">
    <property type="entry name" value="PRK04173.1"/>
    <property type="match status" value="1"/>
</dbReference>
<feature type="binding site" evidence="8">
    <location>
        <position position="162"/>
    </location>
    <ligand>
        <name>substrate</name>
    </ligand>
</feature>
<dbReference type="Gene3D" id="3.30.930.10">
    <property type="entry name" value="Bira Bifunctional Protein, Domain 2"/>
    <property type="match status" value="1"/>
</dbReference>
<dbReference type="PANTHER" id="PTHR10745">
    <property type="entry name" value="GLYCYL-TRNA SYNTHETASE/DNA POLYMERASE SUBUNIT GAMMA-2"/>
    <property type="match status" value="1"/>
</dbReference>
<keyword evidence="2 8" id="KW-0963">Cytoplasm</keyword>
<dbReference type="NCBIfam" id="TIGR00389">
    <property type="entry name" value="glyS_dimeric"/>
    <property type="match status" value="1"/>
</dbReference>
<comment type="subcellular location">
    <subcellularLocation>
        <location evidence="8">Cytoplasm</location>
    </subcellularLocation>
</comment>
<evidence type="ECO:0000256" key="2">
    <source>
        <dbReference type="ARBA" id="ARBA00022490"/>
    </source>
</evidence>
<name>A0A0B6WZW9_9BACT</name>
<dbReference type="Gene3D" id="3.40.50.800">
    <property type="entry name" value="Anticodon-binding domain"/>
    <property type="match status" value="1"/>
</dbReference>
<evidence type="ECO:0000256" key="1">
    <source>
        <dbReference type="ARBA" id="ARBA00008226"/>
    </source>
</evidence>
<proteinExistence type="inferred from homology"/>
<keyword evidence="7 8" id="KW-0030">Aminoacyl-tRNA synthetase</keyword>
<dbReference type="GO" id="GO:0015966">
    <property type="term" value="P:diadenosine tetraphosphate biosynthetic process"/>
    <property type="evidence" value="ECO:0007669"/>
    <property type="project" value="UniProtKB-ARBA"/>
</dbReference>
<dbReference type="EC" id="6.1.1.14" evidence="8"/>
<dbReference type="Pfam" id="PF00587">
    <property type="entry name" value="tRNA-synt_2b"/>
    <property type="match status" value="1"/>
</dbReference>
<dbReference type="CDD" id="cd00774">
    <property type="entry name" value="GlyRS-like_core"/>
    <property type="match status" value="1"/>
</dbReference>
<comment type="similarity">
    <text evidence="1 8">Belongs to the class-II aminoacyl-tRNA synthetase family.</text>
</comment>
<accession>A0A0B6WZW9</accession>
<dbReference type="Pfam" id="PF03129">
    <property type="entry name" value="HGTP_anticodon"/>
    <property type="match status" value="1"/>
</dbReference>
<dbReference type="InterPro" id="IPR036621">
    <property type="entry name" value="Anticodon-bd_dom_sf"/>
</dbReference>
<evidence type="ECO:0000259" key="9">
    <source>
        <dbReference type="PROSITE" id="PS50862"/>
    </source>
</evidence>
<dbReference type="InterPro" id="IPR033731">
    <property type="entry name" value="GlyRS-like_core"/>
</dbReference>
<keyword evidence="6 8" id="KW-0648">Protein biosynthesis</keyword>
<dbReference type="GO" id="GO:0004820">
    <property type="term" value="F:glycine-tRNA ligase activity"/>
    <property type="evidence" value="ECO:0007669"/>
    <property type="project" value="UniProtKB-UniRule"/>
</dbReference>
<dbReference type="GO" id="GO:1990742">
    <property type="term" value="C:microvesicle"/>
    <property type="evidence" value="ECO:0007669"/>
    <property type="project" value="UniProtKB-ARBA"/>
</dbReference>
<dbReference type="GO" id="GO:0005524">
    <property type="term" value="F:ATP binding"/>
    <property type="evidence" value="ECO:0007669"/>
    <property type="project" value="UniProtKB-UniRule"/>
</dbReference>
<sequence length="474" mass="54783">MPAPNIETIAQLAKRRGFVFPSAEIYGGLASSWDYGPLGVEICNNVKRAWWRWMVYERDDIEGIDTAIIMNRLVWKYSGHEDTFSDPLVDCRACKSRLRADKLENHSGLPIEQAIAAGAVKCPNCGSTDLTEPRPFNLMFRTQVGPVAAEDDPSALAYLRPETAQGIFVNFLNVQRTARRKLPFGIAQIGKSFRNEVTPGNFIFRTREFEQMEMEYFVRPGEDERWHDYWIEQCFNWYTGLGLDPKNLRLYEQPPEELAHYSKRTVDIQYRFFPEREQEEKQWDELMGIANRTDFDLRAHSKGPVDAEGKRLNPDSTEDLSYFDEATRERFYPYVIEPAAGVNRSVLAFLMDAYTEKESERGEKRIVLRLHPELAPIKVAVLPLAKNKPEIVRMAKEIKRMLQPAMRTVYDDTAGIGKLYARQDEIGTPYCVTVDHQSLEDEAVTVRDRDTWQQVRVKVAELTEHLKKRLNLKC</sequence>
<reference evidence="10 11" key="2">
    <citation type="submission" date="2015-01" db="EMBL/GenBank/DDBJ databases">
        <title>Complete genome sequence of Pyrinomonas methylaliphatogenes type strain K22T.</title>
        <authorList>
            <person name="Lee K.C.Y."/>
            <person name="Power J.F."/>
            <person name="Dunfield P.F."/>
            <person name="Morgan X.C."/>
            <person name="Huttenhower C."/>
            <person name="Stott M.B."/>
        </authorList>
    </citation>
    <scope>NUCLEOTIDE SEQUENCE [LARGE SCALE GENOMIC DNA]</scope>
    <source>
        <strain evidence="10 11">K22</strain>
    </source>
</reference>